<organism evidence="6 7">
    <name type="scientific">Arthrobacter pigmenti</name>
    <dbReference type="NCBI Taxonomy" id="271432"/>
    <lineage>
        <taxon>Bacteria</taxon>
        <taxon>Bacillati</taxon>
        <taxon>Actinomycetota</taxon>
        <taxon>Actinomycetes</taxon>
        <taxon>Micrococcales</taxon>
        <taxon>Micrococcaceae</taxon>
        <taxon>Arthrobacter</taxon>
    </lineage>
</organism>
<comment type="similarity">
    <text evidence="1 3">Belongs to the pirin family.</text>
</comment>
<feature type="binding site" evidence="2">
    <location>
        <position position="74"/>
    </location>
    <ligand>
        <name>Fe cation</name>
        <dbReference type="ChEBI" id="CHEBI:24875"/>
    </ligand>
</feature>
<comment type="caution">
    <text evidence="6">The sequence shown here is derived from an EMBL/GenBank/DDBJ whole genome shotgun (WGS) entry which is preliminary data.</text>
</comment>
<feature type="domain" description="Pirin N-terminal" evidence="4">
    <location>
        <begin position="40"/>
        <end position="135"/>
    </location>
</feature>
<gene>
    <name evidence="6" type="ORF">BJ994_002136</name>
</gene>
<feature type="binding site" evidence="2">
    <location>
        <position position="76"/>
    </location>
    <ligand>
        <name>Fe cation</name>
        <dbReference type="ChEBI" id="CHEBI:24875"/>
    </ligand>
</feature>
<reference evidence="6 7" key="1">
    <citation type="submission" date="2020-03" db="EMBL/GenBank/DDBJ databases">
        <title>Sequencing the genomes of 1000 actinobacteria strains.</title>
        <authorList>
            <person name="Klenk H.-P."/>
        </authorList>
    </citation>
    <scope>NUCLEOTIDE SEQUENCE [LARGE SCALE GENOMIC DNA]</scope>
    <source>
        <strain evidence="6 7">DSM 16403</strain>
    </source>
</reference>
<sequence length="320" mass="34544">MSNLDTRPVPSACESAARREPVLELLPEREVPLGGVRAMNVRRTLPQRSLPTIGAWCFLDSFGPDRTAMRVLPHPHIGLQTVTWPLVGQVRHRDSLGSDVVVRPGELNIMTAGSGISHSEFSPHDEILSGLQLWVALPGQAASAPPSFERHADLPRITGPGFEGTVMVGQLGGAASPASVHSPLVGADFISDDGGMVQLDVEDTFEHGVLVLEGALEVEGRSIESGPLAYLGTGRSTLRFAARPGTRWILLGGEPFAEDLLMWWNFVGRSHDEIAQARQDWEDGHPRFGAVDGHGAERIPAPALPAVRLTPRRRKLPGHE</sequence>
<dbReference type="RefSeq" id="WP_167994006.1">
    <property type="nucleotide sequence ID" value="NZ_JAATJL010000001.1"/>
</dbReference>
<dbReference type="InterPro" id="IPR014710">
    <property type="entry name" value="RmlC-like_jellyroll"/>
</dbReference>
<dbReference type="PANTHER" id="PTHR13903">
    <property type="entry name" value="PIRIN-RELATED"/>
    <property type="match status" value="1"/>
</dbReference>
<dbReference type="PANTHER" id="PTHR13903:SF8">
    <property type="entry name" value="PIRIN"/>
    <property type="match status" value="1"/>
</dbReference>
<evidence type="ECO:0000313" key="7">
    <source>
        <dbReference type="Proteomes" id="UP000547458"/>
    </source>
</evidence>
<dbReference type="Pfam" id="PF05726">
    <property type="entry name" value="Pirin_C"/>
    <property type="match status" value="1"/>
</dbReference>
<dbReference type="PIRSF" id="PIRSF006232">
    <property type="entry name" value="Pirin"/>
    <property type="match status" value="1"/>
</dbReference>
<evidence type="ECO:0000256" key="3">
    <source>
        <dbReference type="RuleBase" id="RU003457"/>
    </source>
</evidence>
<name>A0A846RN75_9MICC</name>
<protein>
    <recommendedName>
        <fullName evidence="8">Pirin</fullName>
    </recommendedName>
</protein>
<evidence type="ECO:0000313" key="6">
    <source>
        <dbReference type="EMBL" id="NJC23060.1"/>
    </source>
</evidence>
<evidence type="ECO:0000259" key="4">
    <source>
        <dbReference type="Pfam" id="PF02678"/>
    </source>
</evidence>
<dbReference type="InterPro" id="IPR008778">
    <property type="entry name" value="Pirin_C_dom"/>
</dbReference>
<keyword evidence="7" id="KW-1185">Reference proteome</keyword>
<dbReference type="Proteomes" id="UP000547458">
    <property type="component" value="Unassembled WGS sequence"/>
</dbReference>
<evidence type="ECO:0000256" key="1">
    <source>
        <dbReference type="ARBA" id="ARBA00008416"/>
    </source>
</evidence>
<evidence type="ECO:0008006" key="8">
    <source>
        <dbReference type="Google" id="ProtNLM"/>
    </source>
</evidence>
<proteinExistence type="inferred from homology"/>
<dbReference type="InterPro" id="IPR011051">
    <property type="entry name" value="RmlC_Cupin_sf"/>
</dbReference>
<dbReference type="InterPro" id="IPR012093">
    <property type="entry name" value="Pirin"/>
</dbReference>
<feature type="domain" description="Pirin C-terminal" evidence="5">
    <location>
        <begin position="189"/>
        <end position="285"/>
    </location>
</feature>
<dbReference type="EMBL" id="JAATJL010000001">
    <property type="protein sequence ID" value="NJC23060.1"/>
    <property type="molecule type" value="Genomic_DNA"/>
</dbReference>
<dbReference type="Gene3D" id="2.60.120.10">
    <property type="entry name" value="Jelly Rolls"/>
    <property type="match status" value="2"/>
</dbReference>
<accession>A0A846RN75</accession>
<dbReference type="GO" id="GO:0046872">
    <property type="term" value="F:metal ion binding"/>
    <property type="evidence" value="ECO:0007669"/>
    <property type="project" value="UniProtKB-KW"/>
</dbReference>
<evidence type="ECO:0000256" key="2">
    <source>
        <dbReference type="PIRSR" id="PIRSR006232-1"/>
    </source>
</evidence>
<feature type="binding site" evidence="2">
    <location>
        <position position="120"/>
    </location>
    <ligand>
        <name>Fe cation</name>
        <dbReference type="ChEBI" id="CHEBI:24875"/>
    </ligand>
</feature>
<keyword evidence="2" id="KW-0408">Iron</keyword>
<dbReference type="AlphaFoldDB" id="A0A846RN75"/>
<dbReference type="SUPFAM" id="SSF51182">
    <property type="entry name" value="RmlC-like cupins"/>
    <property type="match status" value="1"/>
</dbReference>
<comment type="cofactor">
    <cofactor evidence="2">
        <name>Fe cation</name>
        <dbReference type="ChEBI" id="CHEBI:24875"/>
    </cofactor>
    <text evidence="2">Binds 1 Fe cation per subunit.</text>
</comment>
<evidence type="ECO:0000259" key="5">
    <source>
        <dbReference type="Pfam" id="PF05726"/>
    </source>
</evidence>
<keyword evidence="2" id="KW-0479">Metal-binding</keyword>
<dbReference type="Pfam" id="PF02678">
    <property type="entry name" value="Pirin"/>
    <property type="match status" value="1"/>
</dbReference>
<feature type="binding site" evidence="2">
    <location>
        <position position="118"/>
    </location>
    <ligand>
        <name>Fe cation</name>
        <dbReference type="ChEBI" id="CHEBI:24875"/>
    </ligand>
</feature>
<dbReference type="InterPro" id="IPR003829">
    <property type="entry name" value="Pirin_N_dom"/>
</dbReference>